<keyword evidence="3" id="KW-1185">Reference proteome</keyword>
<gene>
    <name evidence="2" type="ORF">CIB84_006027</name>
</gene>
<sequence length="230" mass="23776">QIEFIGLHFLFPKLVHQTRMARAAAKPVAAVLRRTVTPSLGSACAARGTTGPSATAVSITDGMLIFWGAQTYLAQKIDTGRTVPCSVHAVKVGVTHGLAAVPVLLAKWDLAVSKAVPLGTLVSGASTSATVEELPVTRPLGNASAHLERLGTSVTLDASQCSAAIEQREAFTLFQTLLSFQAAGLTSTAPTALCDASVPARPSATHTMGNVSVQPRGWGQPARKVTQAGD</sequence>
<accession>A0A2P4T1J2</accession>
<dbReference type="AlphaFoldDB" id="A0A2P4T1J2"/>
<dbReference type="EMBL" id="PPHD01012567">
    <property type="protein sequence ID" value="POI30223.1"/>
    <property type="molecule type" value="Genomic_DNA"/>
</dbReference>
<feature type="non-terminal residue" evidence="2">
    <location>
        <position position="1"/>
    </location>
</feature>
<evidence type="ECO:0000313" key="2">
    <source>
        <dbReference type="EMBL" id="POI30223.1"/>
    </source>
</evidence>
<organism evidence="2 3">
    <name type="scientific">Bambusicola thoracicus</name>
    <name type="common">Chinese bamboo-partridge</name>
    <name type="synonym">Perdix thoracica</name>
    <dbReference type="NCBI Taxonomy" id="9083"/>
    <lineage>
        <taxon>Eukaryota</taxon>
        <taxon>Metazoa</taxon>
        <taxon>Chordata</taxon>
        <taxon>Craniata</taxon>
        <taxon>Vertebrata</taxon>
        <taxon>Euteleostomi</taxon>
        <taxon>Archelosauria</taxon>
        <taxon>Archosauria</taxon>
        <taxon>Dinosauria</taxon>
        <taxon>Saurischia</taxon>
        <taxon>Theropoda</taxon>
        <taxon>Coelurosauria</taxon>
        <taxon>Aves</taxon>
        <taxon>Neognathae</taxon>
        <taxon>Galloanserae</taxon>
        <taxon>Galliformes</taxon>
        <taxon>Phasianidae</taxon>
        <taxon>Perdicinae</taxon>
        <taxon>Bambusicola</taxon>
    </lineage>
</organism>
<dbReference type="Proteomes" id="UP000237246">
    <property type="component" value="Unassembled WGS sequence"/>
</dbReference>
<comment type="caution">
    <text evidence="2">The sequence shown here is derived from an EMBL/GenBank/DDBJ whole genome shotgun (WGS) entry which is preliminary data.</text>
</comment>
<protein>
    <submittedName>
        <fullName evidence="2">Uncharacterized protein</fullName>
    </submittedName>
</protein>
<name>A0A2P4T1J2_BAMTH</name>
<reference evidence="2 3" key="1">
    <citation type="submission" date="2018-01" db="EMBL/GenBank/DDBJ databases">
        <title>Comparison of the Chinese Bamboo Partridge and Red Junglefowl genome sequences highlights the importance of demography in genome evolution.</title>
        <authorList>
            <person name="Tiley G.P."/>
            <person name="Kimball R.T."/>
            <person name="Braun E.L."/>
            <person name="Burleigh J.G."/>
        </authorList>
    </citation>
    <scope>NUCLEOTIDE SEQUENCE [LARGE SCALE GENOMIC DNA]</scope>
    <source>
        <strain evidence="2">RTK389</strain>
        <tissue evidence="2">Blood</tissue>
    </source>
</reference>
<evidence type="ECO:0000256" key="1">
    <source>
        <dbReference type="SAM" id="MobiDB-lite"/>
    </source>
</evidence>
<feature type="region of interest" description="Disordered" evidence="1">
    <location>
        <begin position="200"/>
        <end position="230"/>
    </location>
</feature>
<proteinExistence type="predicted"/>
<feature type="compositionally biased region" description="Polar residues" evidence="1">
    <location>
        <begin position="204"/>
        <end position="213"/>
    </location>
</feature>
<evidence type="ECO:0000313" key="3">
    <source>
        <dbReference type="Proteomes" id="UP000237246"/>
    </source>
</evidence>